<reference evidence="1 2" key="1">
    <citation type="journal article" date="2015" name="Stand. Genomic Sci.">
        <title>Genomic Encyclopedia of Bacterial and Archaeal Type Strains, Phase III: the genomes of soil and plant-associated and newly described type strains.</title>
        <authorList>
            <person name="Whitman W.B."/>
            <person name="Woyke T."/>
            <person name="Klenk H.P."/>
            <person name="Zhou Y."/>
            <person name="Lilburn T.G."/>
            <person name="Beck B.J."/>
            <person name="De Vos P."/>
            <person name="Vandamme P."/>
            <person name="Eisen J.A."/>
            <person name="Garrity G."/>
            <person name="Hugenholtz P."/>
            <person name="Kyrpides N.C."/>
        </authorList>
    </citation>
    <scope>NUCLEOTIDE SEQUENCE [LARGE SCALE GENOMIC DNA]</scope>
    <source>
        <strain evidence="1 2">CGMCC 1.6855</strain>
    </source>
</reference>
<name>A0A562MG19_9SPHI</name>
<dbReference type="Proteomes" id="UP000315908">
    <property type="component" value="Unassembled WGS sequence"/>
</dbReference>
<dbReference type="RefSeq" id="WP_244294504.1">
    <property type="nucleotide sequence ID" value="NZ_VLKR01000015.1"/>
</dbReference>
<evidence type="ECO:0000313" key="2">
    <source>
        <dbReference type="Proteomes" id="UP000315908"/>
    </source>
</evidence>
<dbReference type="EMBL" id="VLKR01000015">
    <property type="protein sequence ID" value="TWI18863.1"/>
    <property type="molecule type" value="Genomic_DNA"/>
</dbReference>
<comment type="caution">
    <text evidence="1">The sequence shown here is derived from an EMBL/GenBank/DDBJ whole genome shotgun (WGS) entry which is preliminary data.</text>
</comment>
<accession>A0A562MG19</accession>
<sequence length="78" mass="9223">MKTKSKTEAKQLAKAYSYNDEYKDTPLYIIYCNRTKTILCRYQQPNKELGTVNRLLCKRSLYKGKLTLKTFDYGELVQ</sequence>
<evidence type="ECO:0000313" key="1">
    <source>
        <dbReference type="EMBL" id="TWI18863.1"/>
    </source>
</evidence>
<protein>
    <submittedName>
        <fullName evidence="1">Uncharacterized protein</fullName>
    </submittedName>
</protein>
<proteinExistence type="predicted"/>
<dbReference type="AlphaFoldDB" id="A0A562MG19"/>
<gene>
    <name evidence="1" type="ORF">IQ31_02991</name>
</gene>
<organism evidence="1 2">
    <name type="scientific">Sphingobacterium siyangense</name>
    <dbReference type="NCBI Taxonomy" id="459529"/>
    <lineage>
        <taxon>Bacteria</taxon>
        <taxon>Pseudomonadati</taxon>
        <taxon>Bacteroidota</taxon>
        <taxon>Sphingobacteriia</taxon>
        <taxon>Sphingobacteriales</taxon>
        <taxon>Sphingobacteriaceae</taxon>
        <taxon>Sphingobacterium</taxon>
    </lineage>
</organism>